<feature type="transmembrane region" description="Helical" evidence="6">
    <location>
        <begin position="328"/>
        <end position="347"/>
    </location>
</feature>
<evidence type="ECO:0000256" key="1">
    <source>
        <dbReference type="ARBA" id="ARBA00004141"/>
    </source>
</evidence>
<evidence type="ECO:0000256" key="3">
    <source>
        <dbReference type="ARBA" id="ARBA00022692"/>
    </source>
</evidence>
<comment type="subcellular location">
    <subcellularLocation>
        <location evidence="1">Membrane</location>
        <topology evidence="1">Multi-pass membrane protein</topology>
    </subcellularLocation>
</comment>
<accession>A0A7K7WJB8</accession>
<feature type="transmembrane region" description="Helical" evidence="6">
    <location>
        <begin position="536"/>
        <end position="556"/>
    </location>
</feature>
<reference evidence="8 9" key="1">
    <citation type="submission" date="2019-09" db="EMBL/GenBank/DDBJ databases">
        <title>Bird 10,000 Genomes (B10K) Project - Family phase.</title>
        <authorList>
            <person name="Zhang G."/>
        </authorList>
    </citation>
    <scope>NUCLEOTIDE SEQUENCE [LARGE SCALE GENOMIC DNA]</scope>
    <source>
        <strain evidence="8">B10K-MSB-01</strain>
    </source>
</reference>
<feature type="domain" description="Major facilitator superfamily associated" evidence="7">
    <location>
        <begin position="17"/>
        <end position="567"/>
    </location>
</feature>
<evidence type="ECO:0000259" key="7">
    <source>
        <dbReference type="Pfam" id="PF12832"/>
    </source>
</evidence>
<evidence type="ECO:0000256" key="2">
    <source>
        <dbReference type="ARBA" id="ARBA00005241"/>
    </source>
</evidence>
<feature type="transmembrane region" description="Helical" evidence="6">
    <location>
        <begin position="399"/>
        <end position="422"/>
    </location>
</feature>
<feature type="transmembrane region" description="Helical" evidence="6">
    <location>
        <begin position="12"/>
        <end position="35"/>
    </location>
</feature>
<dbReference type="InterPro" id="IPR024989">
    <property type="entry name" value="MFS_assoc_dom"/>
</dbReference>
<gene>
    <name evidence="8" type="primary">Mfsd6lb</name>
    <name evidence="8" type="ORF">NOTJUL_R14324</name>
</gene>
<keyword evidence="3 6" id="KW-0812">Transmembrane</keyword>
<dbReference type="GO" id="GO:0016020">
    <property type="term" value="C:membrane"/>
    <property type="evidence" value="ECO:0007669"/>
    <property type="project" value="UniProtKB-SubCell"/>
</dbReference>
<feature type="transmembrane region" description="Helical" evidence="6">
    <location>
        <begin position="367"/>
        <end position="387"/>
    </location>
</feature>
<dbReference type="InterPro" id="IPR036259">
    <property type="entry name" value="MFS_trans_sf"/>
</dbReference>
<feature type="transmembrane region" description="Helical" evidence="6">
    <location>
        <begin position="76"/>
        <end position="97"/>
    </location>
</feature>
<keyword evidence="9" id="KW-1185">Reference proteome</keyword>
<dbReference type="Gene3D" id="1.20.1250.20">
    <property type="entry name" value="MFS general substrate transporter like domains"/>
    <property type="match status" value="2"/>
</dbReference>
<feature type="transmembrane region" description="Helical" evidence="6">
    <location>
        <begin position="41"/>
        <end position="64"/>
    </location>
</feature>
<keyword evidence="5 6" id="KW-0472">Membrane</keyword>
<dbReference type="OrthoDB" id="515887at2759"/>
<dbReference type="PANTHER" id="PTHR16172:SF41">
    <property type="entry name" value="MAJOR FACILITATOR SUPERFAMILY DOMAIN-CONTAINING PROTEIN 6-LIKE"/>
    <property type="match status" value="1"/>
</dbReference>
<dbReference type="PANTHER" id="PTHR16172">
    <property type="entry name" value="MAJOR FACILITATOR SUPERFAMILY DOMAIN-CONTAINING PROTEIN 6-LIKE"/>
    <property type="match status" value="1"/>
</dbReference>
<dbReference type="InterPro" id="IPR051717">
    <property type="entry name" value="MFS_MFSD6"/>
</dbReference>
<feature type="transmembrane region" description="Helical" evidence="6">
    <location>
        <begin position="442"/>
        <end position="461"/>
    </location>
</feature>
<evidence type="ECO:0000256" key="4">
    <source>
        <dbReference type="ARBA" id="ARBA00022989"/>
    </source>
</evidence>
<protein>
    <submittedName>
        <fullName evidence="8">MF6LB protein</fullName>
    </submittedName>
</protein>
<dbReference type="AlphaFoldDB" id="A0A7K7WJB8"/>
<organism evidence="8 9">
    <name type="scientific">Nothocercus julius</name>
    <dbReference type="NCBI Taxonomy" id="2585813"/>
    <lineage>
        <taxon>Eukaryota</taxon>
        <taxon>Metazoa</taxon>
        <taxon>Chordata</taxon>
        <taxon>Craniata</taxon>
        <taxon>Vertebrata</taxon>
        <taxon>Euteleostomi</taxon>
        <taxon>Archelosauria</taxon>
        <taxon>Archosauria</taxon>
        <taxon>Dinosauria</taxon>
        <taxon>Saurischia</taxon>
        <taxon>Theropoda</taxon>
        <taxon>Coelurosauria</taxon>
        <taxon>Aves</taxon>
        <taxon>Palaeognathae</taxon>
        <taxon>Tinamiformes</taxon>
        <taxon>Tinamidae</taxon>
        <taxon>Nothocercus</taxon>
    </lineage>
</organism>
<sequence length="627" mass="64973">MGPSQQCDVRGALVASSLFRFVHGAASGCAVPFLSLYLRHLGLPAALVGAAVAARHLLVAAWAPPGAACTRSHRRAKALLAAALLGSAAAALLITLVPPAAPGGTWGFCSGAASGATGGNTSNATSASANGTNVSVSSVAPAEPWRVTASALPMGLAPTLMAPALRGALSSTDALWKSDAGAGDTGTDGYTAGSINPETPALGMPYRATLLGRQEETSGTDATGVDLSDNSEKRLPLRQNGKVSLFTSPLPTVGSAGAPANLSHHWRVALDVTLDVVQSAEGERWVFLMALGAVLLWELLAAPVECAVDESLFEYLDFVDAADRYGTLWAWGYLGVSVGACGISVLIDRLGCHLGSHLSRLAVHFYAYAMLAVLSLLASAFLPTYAPKKAKRASRTSKVLALIGGDGRAVLAAVTVLLAGAGSSAVHNFLFWQMEDQGSGESYMGLWVAVGLLAELSLYPFRGELLRTLSDSGAVALGLGCLSAQLLCYSFVWATWAALLAQLLSAFSNGALWWALDSTVDNVATPGMERALRALLRGLAQGGGAALGSLAGGLVVNSFGVAVLYRACSAGLLLWLCLFLALQSRLPRQKKINYSHLLAADSSDVSDSEEEKEKDWLVKAMKDESFG</sequence>
<feature type="transmembrane region" description="Helical" evidence="6">
    <location>
        <begin position="562"/>
        <end position="582"/>
    </location>
</feature>
<feature type="transmembrane region" description="Helical" evidence="6">
    <location>
        <begin position="498"/>
        <end position="516"/>
    </location>
</feature>
<dbReference type="SUPFAM" id="SSF103473">
    <property type="entry name" value="MFS general substrate transporter"/>
    <property type="match status" value="2"/>
</dbReference>
<dbReference type="Pfam" id="PF12832">
    <property type="entry name" value="MFS_1_like"/>
    <property type="match status" value="1"/>
</dbReference>
<dbReference type="Proteomes" id="UP000531559">
    <property type="component" value="Unassembled WGS sequence"/>
</dbReference>
<evidence type="ECO:0000256" key="6">
    <source>
        <dbReference type="SAM" id="Phobius"/>
    </source>
</evidence>
<proteinExistence type="inferred from homology"/>
<feature type="non-terminal residue" evidence="8">
    <location>
        <position position="627"/>
    </location>
</feature>
<comment type="similarity">
    <text evidence="2">Belongs to the major facilitator superfamily. MFSD6 family.</text>
</comment>
<name>A0A7K7WJB8_9AVES</name>
<comment type="caution">
    <text evidence="8">The sequence shown here is derived from an EMBL/GenBank/DDBJ whole genome shotgun (WGS) entry which is preliminary data.</text>
</comment>
<evidence type="ECO:0000313" key="8">
    <source>
        <dbReference type="EMBL" id="NXA53405.1"/>
    </source>
</evidence>
<evidence type="ECO:0000256" key="5">
    <source>
        <dbReference type="ARBA" id="ARBA00023136"/>
    </source>
</evidence>
<evidence type="ECO:0000313" key="9">
    <source>
        <dbReference type="Proteomes" id="UP000531559"/>
    </source>
</evidence>
<dbReference type="EMBL" id="VZSV01000170">
    <property type="protein sequence ID" value="NXA53405.1"/>
    <property type="molecule type" value="Genomic_DNA"/>
</dbReference>
<keyword evidence="4 6" id="KW-1133">Transmembrane helix</keyword>
<feature type="non-terminal residue" evidence="8">
    <location>
        <position position="1"/>
    </location>
</feature>